<gene>
    <name evidence="1" type="ORF">L1987_09436</name>
</gene>
<accession>A0ACB9JPU6</accession>
<comment type="caution">
    <text evidence="1">The sequence shown here is derived from an EMBL/GenBank/DDBJ whole genome shotgun (WGS) entry which is preliminary data.</text>
</comment>
<evidence type="ECO:0000313" key="1">
    <source>
        <dbReference type="EMBL" id="KAI3821862.1"/>
    </source>
</evidence>
<keyword evidence="2" id="KW-1185">Reference proteome</keyword>
<reference evidence="1 2" key="2">
    <citation type="journal article" date="2022" name="Mol. Ecol. Resour.">
        <title>The genomes of chicory, endive, great burdock and yacon provide insights into Asteraceae paleo-polyploidization history and plant inulin production.</title>
        <authorList>
            <person name="Fan W."/>
            <person name="Wang S."/>
            <person name="Wang H."/>
            <person name="Wang A."/>
            <person name="Jiang F."/>
            <person name="Liu H."/>
            <person name="Zhao H."/>
            <person name="Xu D."/>
            <person name="Zhang Y."/>
        </authorList>
    </citation>
    <scope>NUCLEOTIDE SEQUENCE [LARGE SCALE GENOMIC DNA]</scope>
    <source>
        <strain evidence="2">cv. Yunnan</strain>
        <tissue evidence="1">Leaves</tissue>
    </source>
</reference>
<sequence>MHTDITFWLDAMDMRRQCILEKRFVDKKEHHCLQTDFERPTDFARSLGSVMPVDSSTLSAATTAITASPVCDVRTVQRQRTRMYSNLRRALSFDDMDVHELSESDDEEGGEEVLLDVEADIGSGRMSTEIEAVQIRIRGENEGDNSEKIIQEMEIEIKISLSTYCYLVLNVQICIIGSKIAEECFLFESPFQNRKRLLHDASKYLIKLLESFNLKLIGIRFLSHWIKFT</sequence>
<name>A0ACB9JPU6_9ASTR</name>
<organism evidence="1 2">
    <name type="scientific">Smallanthus sonchifolius</name>
    <dbReference type="NCBI Taxonomy" id="185202"/>
    <lineage>
        <taxon>Eukaryota</taxon>
        <taxon>Viridiplantae</taxon>
        <taxon>Streptophyta</taxon>
        <taxon>Embryophyta</taxon>
        <taxon>Tracheophyta</taxon>
        <taxon>Spermatophyta</taxon>
        <taxon>Magnoliopsida</taxon>
        <taxon>eudicotyledons</taxon>
        <taxon>Gunneridae</taxon>
        <taxon>Pentapetalae</taxon>
        <taxon>asterids</taxon>
        <taxon>campanulids</taxon>
        <taxon>Asterales</taxon>
        <taxon>Asteraceae</taxon>
        <taxon>Asteroideae</taxon>
        <taxon>Heliantheae alliance</taxon>
        <taxon>Millerieae</taxon>
        <taxon>Smallanthus</taxon>
    </lineage>
</organism>
<reference evidence="2" key="1">
    <citation type="journal article" date="2022" name="Mol. Ecol. Resour.">
        <title>The genomes of chicory, endive, great burdock and yacon provide insights into Asteraceae palaeo-polyploidization history and plant inulin production.</title>
        <authorList>
            <person name="Fan W."/>
            <person name="Wang S."/>
            <person name="Wang H."/>
            <person name="Wang A."/>
            <person name="Jiang F."/>
            <person name="Liu H."/>
            <person name="Zhao H."/>
            <person name="Xu D."/>
            <person name="Zhang Y."/>
        </authorList>
    </citation>
    <scope>NUCLEOTIDE SEQUENCE [LARGE SCALE GENOMIC DNA]</scope>
    <source>
        <strain evidence="2">cv. Yunnan</strain>
    </source>
</reference>
<dbReference type="EMBL" id="CM042020">
    <property type="protein sequence ID" value="KAI3821862.1"/>
    <property type="molecule type" value="Genomic_DNA"/>
</dbReference>
<evidence type="ECO:0000313" key="2">
    <source>
        <dbReference type="Proteomes" id="UP001056120"/>
    </source>
</evidence>
<proteinExistence type="predicted"/>
<protein>
    <submittedName>
        <fullName evidence="1">Uncharacterized protein</fullName>
    </submittedName>
</protein>
<dbReference type="Proteomes" id="UP001056120">
    <property type="component" value="Linkage Group LG03"/>
</dbReference>